<proteinExistence type="predicted"/>
<organism evidence="1">
    <name type="scientific">marine sediment metagenome</name>
    <dbReference type="NCBI Taxonomy" id="412755"/>
    <lineage>
        <taxon>unclassified sequences</taxon>
        <taxon>metagenomes</taxon>
        <taxon>ecological metagenomes</taxon>
    </lineage>
</organism>
<sequence>MKKASTKVKPYLGLKDHEATLVVTLGDLVDRLSIINLKIWHLENDIRKGGEGRFSLEQVGKIALKVRDLNKERVAYKNALNKIEEKYYNDIKVDHRSAHREDNNERTVDSR</sequence>
<protein>
    <submittedName>
        <fullName evidence="1">Uncharacterized protein</fullName>
    </submittedName>
</protein>
<dbReference type="AlphaFoldDB" id="A0A0F9KWW5"/>
<name>A0A0F9KWW5_9ZZZZ</name>
<evidence type="ECO:0000313" key="1">
    <source>
        <dbReference type="EMBL" id="KKM86834.1"/>
    </source>
</evidence>
<accession>A0A0F9KWW5</accession>
<gene>
    <name evidence="1" type="ORF">LCGC14_1275050</name>
</gene>
<comment type="caution">
    <text evidence="1">The sequence shown here is derived from an EMBL/GenBank/DDBJ whole genome shotgun (WGS) entry which is preliminary data.</text>
</comment>
<reference evidence="1" key="1">
    <citation type="journal article" date="2015" name="Nature">
        <title>Complex archaea that bridge the gap between prokaryotes and eukaryotes.</title>
        <authorList>
            <person name="Spang A."/>
            <person name="Saw J.H."/>
            <person name="Jorgensen S.L."/>
            <person name="Zaremba-Niedzwiedzka K."/>
            <person name="Martijn J."/>
            <person name="Lind A.E."/>
            <person name="van Eijk R."/>
            <person name="Schleper C."/>
            <person name="Guy L."/>
            <person name="Ettema T.J."/>
        </authorList>
    </citation>
    <scope>NUCLEOTIDE SEQUENCE</scope>
</reference>
<dbReference type="EMBL" id="LAZR01007193">
    <property type="protein sequence ID" value="KKM86834.1"/>
    <property type="molecule type" value="Genomic_DNA"/>
</dbReference>